<evidence type="ECO:0008006" key="3">
    <source>
        <dbReference type="Google" id="ProtNLM"/>
    </source>
</evidence>
<evidence type="ECO:0000313" key="1">
    <source>
        <dbReference type="EMBL" id="MCS5708705.1"/>
    </source>
</evidence>
<organism evidence="1 2">
    <name type="scientific">Candidatus Berkiella cookevillensis</name>
    <dbReference type="NCBI Taxonomy" id="437022"/>
    <lineage>
        <taxon>Bacteria</taxon>
        <taxon>Pseudomonadati</taxon>
        <taxon>Pseudomonadota</taxon>
        <taxon>Gammaproteobacteria</taxon>
        <taxon>Candidatus Berkiellales</taxon>
        <taxon>Candidatus Berkiellaceae</taxon>
        <taxon>Candidatus Berkiella</taxon>
    </lineage>
</organism>
<gene>
    <name evidence="1" type="ORF">CC99x_007260</name>
</gene>
<dbReference type="GO" id="GO:0003677">
    <property type="term" value="F:DNA binding"/>
    <property type="evidence" value="ECO:0007669"/>
    <property type="project" value="InterPro"/>
</dbReference>
<dbReference type="EMBL" id="LKHV02000001">
    <property type="protein sequence ID" value="MCS5708705.1"/>
    <property type="molecule type" value="Genomic_DNA"/>
</dbReference>
<comment type="caution">
    <text evidence="1">The sequence shown here is derived from an EMBL/GenBank/DDBJ whole genome shotgun (WGS) entry which is preliminary data.</text>
</comment>
<reference evidence="1" key="1">
    <citation type="journal article" date="2016" name="Genome Announc.">
        <title>Draft Genome Sequences of Two Novel Amoeba-Resistant Intranuclear Bacteria, 'Candidatus Berkiella cookevillensis' and 'Candidatus Berkiella aquae'.</title>
        <authorList>
            <person name="Mehari Y.T."/>
            <person name="Arivett B.A."/>
            <person name="Farone A.L."/>
            <person name="Gunderson J.H."/>
            <person name="Farone M.B."/>
        </authorList>
    </citation>
    <scope>NUCLEOTIDE SEQUENCE</scope>
    <source>
        <strain evidence="1">CC99</strain>
    </source>
</reference>
<proteinExistence type="predicted"/>
<reference evidence="1" key="2">
    <citation type="submission" date="2021-06" db="EMBL/GenBank/DDBJ databases">
        <title>Genomic Description and Analysis of Intracellular Bacteria, Candidatus Berkiella cookevillensis and Candidatus Berkiella aquae.</title>
        <authorList>
            <person name="Kidane D.T."/>
            <person name="Mehari Y.T."/>
            <person name="Rice F.C."/>
            <person name="Arivett B.A."/>
            <person name="Farone A.L."/>
            <person name="Berk S.G."/>
            <person name="Farone M.B."/>
        </authorList>
    </citation>
    <scope>NUCLEOTIDE SEQUENCE</scope>
    <source>
        <strain evidence="1">CC99</strain>
    </source>
</reference>
<evidence type="ECO:0000313" key="2">
    <source>
        <dbReference type="Proteomes" id="UP000051494"/>
    </source>
</evidence>
<dbReference type="Proteomes" id="UP000051494">
    <property type="component" value="Unassembled WGS sequence"/>
</dbReference>
<name>A0AAE3L6E0_9GAMM</name>
<protein>
    <recommendedName>
        <fullName evidence="3">Phage integrase family protein</fullName>
    </recommendedName>
</protein>
<keyword evidence="2" id="KW-1185">Reference proteome</keyword>
<dbReference type="AlphaFoldDB" id="A0AAE3L6E0"/>
<sequence>MHKIASLAGYKSIQTTMRYTHLDNKRFSSLVSKTFNVLETNTEQDISNV</sequence>
<dbReference type="SUPFAM" id="SSF56349">
    <property type="entry name" value="DNA breaking-rejoining enzymes"/>
    <property type="match status" value="1"/>
</dbReference>
<dbReference type="InterPro" id="IPR011010">
    <property type="entry name" value="DNA_brk_join_enz"/>
</dbReference>
<accession>A0AAE3L6E0</accession>